<evidence type="ECO:0000313" key="9">
    <source>
        <dbReference type="RefSeq" id="XP_065651373.1"/>
    </source>
</evidence>
<dbReference type="PANTHER" id="PTHR16301:SF25">
    <property type="entry name" value="PROTEIN IMPACT"/>
    <property type="match status" value="1"/>
</dbReference>
<sequence>MSDDIESQQDELSVLSSIYGKDFYSHNSNQFDICVSCEEDEWWAVTISGLLPLTYPSKDPPVFEIYTECLSTVELVAVHKELELLWNKSYGSPVLYSWVEKIREMLQERYELAKMFIESTNEDKDREKKITSLLRNDESTKDDACYTDGDLISFFSGEPMTVKKSTFQGHVALVKSLDEVETFLSQLKRNRKVSQATHNIVAYRVCGINEGSYIQDYADDGEIHAGARLLHLLQIMDVKNIVVVVSRYFGGVLLGPDRFRQINNCARDVITQSGFFKLDIKKNLRKK</sequence>
<name>A0ABM4BQH1_HYDVU</name>
<dbReference type="Proteomes" id="UP001652625">
    <property type="component" value="Chromosome 04"/>
</dbReference>
<evidence type="ECO:0000256" key="3">
    <source>
        <dbReference type="ARBA" id="ARBA00022490"/>
    </source>
</evidence>
<keyword evidence="4" id="KW-0678">Repressor</keyword>
<dbReference type="PROSITE" id="PS00910">
    <property type="entry name" value="UPF0029"/>
    <property type="match status" value="1"/>
</dbReference>
<evidence type="ECO:0000256" key="4">
    <source>
        <dbReference type="ARBA" id="ARBA00022491"/>
    </source>
</evidence>
<dbReference type="InterPro" id="IPR020569">
    <property type="entry name" value="UPF0029_Impact_CS"/>
</dbReference>
<dbReference type="InterPro" id="IPR023582">
    <property type="entry name" value="Impact"/>
</dbReference>
<keyword evidence="5" id="KW-0810">Translation regulation</keyword>
<dbReference type="SUPFAM" id="SSF54495">
    <property type="entry name" value="UBC-like"/>
    <property type="match status" value="1"/>
</dbReference>
<gene>
    <name evidence="9" type="primary">LOC100213863</name>
</gene>
<evidence type="ECO:0000256" key="5">
    <source>
        <dbReference type="ARBA" id="ARBA00022845"/>
    </source>
</evidence>
<comment type="subcellular location">
    <subcellularLocation>
        <location evidence="1">Cytoplasm</location>
    </subcellularLocation>
</comment>
<dbReference type="InterPro" id="IPR016135">
    <property type="entry name" value="UBQ-conjugating_enzyme/RWD"/>
</dbReference>
<dbReference type="InterPro" id="IPR020568">
    <property type="entry name" value="Ribosomal_Su5_D2-typ_SF"/>
</dbReference>
<feature type="domain" description="RWD" evidence="7">
    <location>
        <begin position="10"/>
        <end position="109"/>
    </location>
</feature>
<proteinExistence type="inferred from homology"/>
<keyword evidence="8" id="KW-1185">Reference proteome</keyword>
<keyword evidence="6" id="KW-0346">Stress response</keyword>
<evidence type="ECO:0000313" key="8">
    <source>
        <dbReference type="Proteomes" id="UP001652625"/>
    </source>
</evidence>
<protein>
    <submittedName>
        <fullName evidence="9">Protein IMPACT-B</fullName>
    </submittedName>
</protein>
<dbReference type="SMART" id="SM00591">
    <property type="entry name" value="RWD"/>
    <property type="match status" value="1"/>
</dbReference>
<reference evidence="9" key="1">
    <citation type="submission" date="2025-08" db="UniProtKB">
        <authorList>
            <consortium name="RefSeq"/>
        </authorList>
    </citation>
    <scope>IDENTIFICATION</scope>
</reference>
<evidence type="ECO:0000256" key="1">
    <source>
        <dbReference type="ARBA" id="ARBA00004496"/>
    </source>
</evidence>
<dbReference type="Gene3D" id="3.10.110.10">
    <property type="entry name" value="Ubiquitin Conjugating Enzyme"/>
    <property type="match status" value="1"/>
</dbReference>
<dbReference type="Gene3D" id="3.30.230.30">
    <property type="entry name" value="Impact, N-terminal domain"/>
    <property type="match status" value="1"/>
</dbReference>
<dbReference type="SUPFAM" id="SSF54211">
    <property type="entry name" value="Ribosomal protein S5 domain 2-like"/>
    <property type="match status" value="1"/>
</dbReference>
<evidence type="ECO:0000259" key="7">
    <source>
        <dbReference type="SMART" id="SM00591"/>
    </source>
</evidence>
<dbReference type="InterPro" id="IPR001498">
    <property type="entry name" value="Impact_N"/>
</dbReference>
<keyword evidence="3" id="KW-0963">Cytoplasm</keyword>
<dbReference type="GeneID" id="100213863"/>
<dbReference type="InterPro" id="IPR036956">
    <property type="entry name" value="Impact_N_sf"/>
</dbReference>
<dbReference type="Pfam" id="PF05773">
    <property type="entry name" value="RWD"/>
    <property type="match status" value="1"/>
</dbReference>
<evidence type="ECO:0000256" key="6">
    <source>
        <dbReference type="ARBA" id="ARBA00023016"/>
    </source>
</evidence>
<dbReference type="InterPro" id="IPR006575">
    <property type="entry name" value="RWD_dom"/>
</dbReference>
<dbReference type="PANTHER" id="PTHR16301">
    <property type="entry name" value="IMPACT-RELATED"/>
    <property type="match status" value="1"/>
</dbReference>
<accession>A0ABM4BQH1</accession>
<dbReference type="RefSeq" id="XP_065651373.1">
    <property type="nucleotide sequence ID" value="XM_065795301.1"/>
</dbReference>
<dbReference type="Pfam" id="PF01205">
    <property type="entry name" value="Impact_N"/>
    <property type="match status" value="1"/>
</dbReference>
<evidence type="ECO:0000256" key="2">
    <source>
        <dbReference type="ARBA" id="ARBA00007665"/>
    </source>
</evidence>
<comment type="similarity">
    <text evidence="2">Belongs to the IMPACT family.</text>
</comment>
<organism evidence="8 9">
    <name type="scientific">Hydra vulgaris</name>
    <name type="common">Hydra</name>
    <name type="synonym">Hydra attenuata</name>
    <dbReference type="NCBI Taxonomy" id="6087"/>
    <lineage>
        <taxon>Eukaryota</taxon>
        <taxon>Metazoa</taxon>
        <taxon>Cnidaria</taxon>
        <taxon>Hydrozoa</taxon>
        <taxon>Hydroidolina</taxon>
        <taxon>Anthoathecata</taxon>
        <taxon>Aplanulata</taxon>
        <taxon>Hydridae</taxon>
        <taxon>Hydra</taxon>
    </lineage>
</organism>
<dbReference type="CDD" id="cd23821">
    <property type="entry name" value="RWD_IMPACT"/>
    <property type="match status" value="1"/>
</dbReference>